<dbReference type="Pfam" id="PF17766">
    <property type="entry name" value="fn3_6"/>
    <property type="match status" value="1"/>
</dbReference>
<proteinExistence type="inferred from homology"/>
<dbReference type="PANTHER" id="PTHR10795">
    <property type="entry name" value="PROPROTEIN CONVERTASE SUBTILISIN/KEXIN"/>
    <property type="match status" value="1"/>
</dbReference>
<dbReference type="PRINTS" id="PR00723">
    <property type="entry name" value="SUBTILISIN"/>
</dbReference>
<feature type="signal peptide" evidence="8">
    <location>
        <begin position="1"/>
        <end position="23"/>
    </location>
</feature>
<evidence type="ECO:0000256" key="3">
    <source>
        <dbReference type="ARBA" id="ARBA00022729"/>
    </source>
</evidence>
<evidence type="ECO:0000256" key="6">
    <source>
        <dbReference type="PIRSR" id="PIRSR615500-1"/>
    </source>
</evidence>
<evidence type="ECO:0000256" key="4">
    <source>
        <dbReference type="ARBA" id="ARBA00022801"/>
    </source>
</evidence>
<evidence type="ECO:0000259" key="9">
    <source>
        <dbReference type="Pfam" id="PF00082"/>
    </source>
</evidence>
<comment type="similarity">
    <text evidence="1 7">Belongs to the peptidase S8 family.</text>
</comment>
<evidence type="ECO:0000256" key="8">
    <source>
        <dbReference type="SAM" id="SignalP"/>
    </source>
</evidence>
<dbReference type="InterPro" id="IPR036852">
    <property type="entry name" value="Peptidase_S8/S53_dom_sf"/>
</dbReference>
<feature type="chain" id="PRO_5032531298" description="Subtilisin-like protease SBT5.3" evidence="8">
    <location>
        <begin position="24"/>
        <end position="761"/>
    </location>
</feature>
<evidence type="ECO:0000256" key="7">
    <source>
        <dbReference type="PROSITE-ProRule" id="PRU01240"/>
    </source>
</evidence>
<sequence>MEFTIVVALFVLFGFSFLHESSSTITKQHYIVYMGDQHSYPDSDSVISANHEMLASFVGSIDGAQQAAVHHYTKSFRGFSAMLTAEQAEKLSESESVVSVFESRTIHLHTTHSWEFLGVDSIHQYNQLPIDVKSDMIIGVIDTGIWPESESFNDRGLGPVPKRFKGECVTGDNFTLANSNRKVIGARYYWKGAEAENGRLESLGFSFFRSGRDENGHGSHTASTVGGSMVRNISLYRGIGRGVARGGAPSARLSVYKVCWGPVGLCSVADVLSAFDDSIDDGVDIISISLGSTTYSYSIDIAIGAFHAFRKGILVSASAGNFYFPRTLTNVAPWILTVAASSVDREFSSHVHLGNSKILKGYSLNPFMMDGFYGVINASDAAAPSVPSTNASSCEKDSLDNTLIKGKIVVCENINTRTDLSGESIRRGGGVGMILVLDFPNEILAQFKIPGTLISPQQSQVLQAYLSTDKKLIAKISPTVTVLKTRPAPVVASFSSKGPNQISPGIIKPDIAAPGVNILAAWSPVATALTAGRPVDYNIISGTSMACPHASAIAAIIKSVHPSWSPAVIQSAIMTTATVLDNTQKPILSNQEKSVSTPFDYGSGHINPIAALDPGLVYDFDSNDAYDFICSNNATLGERLGLIGKVVPCKNPPVPIYNLNYPSIAVTNMTGISLSVNRTVTYYGEGPTVYVASVKQPMGVNVMVRPCKLRFSKVGEKKSFMVEFKPYKDTNGSFVFGELIWSNLNGLHRVRSPIALHVLLI</sequence>
<feature type="active site" description="Charge relay system" evidence="6 7">
    <location>
        <position position="544"/>
    </location>
</feature>
<dbReference type="InterPro" id="IPR045051">
    <property type="entry name" value="SBT"/>
</dbReference>
<evidence type="ECO:0000256" key="1">
    <source>
        <dbReference type="ARBA" id="ARBA00011073"/>
    </source>
</evidence>
<dbReference type="FunFam" id="3.40.50.200:FF:000006">
    <property type="entry name" value="Subtilisin-like protease SBT1.5"/>
    <property type="match status" value="1"/>
</dbReference>
<dbReference type="AlphaFoldDB" id="A0A822ZUE7"/>
<feature type="active site" description="Charge relay system" evidence="6 7">
    <location>
        <position position="142"/>
    </location>
</feature>
<keyword evidence="3 8" id="KW-0732">Signal</keyword>
<dbReference type="Gene3D" id="3.40.50.200">
    <property type="entry name" value="Peptidase S8/S53 domain"/>
    <property type="match status" value="1"/>
</dbReference>
<dbReference type="Gene3D" id="3.30.70.80">
    <property type="entry name" value="Peptidase S8 propeptide/proteinase inhibitor I9"/>
    <property type="match status" value="1"/>
</dbReference>
<evidence type="ECO:0000313" key="12">
    <source>
        <dbReference type="EMBL" id="DAD48593.1"/>
    </source>
</evidence>
<dbReference type="Gene3D" id="3.50.30.30">
    <property type="match status" value="1"/>
</dbReference>
<dbReference type="CDD" id="cd02120">
    <property type="entry name" value="PA_subtilisin_like"/>
    <property type="match status" value="1"/>
</dbReference>
<dbReference type="PROSITE" id="PS51892">
    <property type="entry name" value="SUBTILASE"/>
    <property type="match status" value="1"/>
</dbReference>
<dbReference type="InterPro" id="IPR010259">
    <property type="entry name" value="S8pro/Inhibitor_I9"/>
</dbReference>
<keyword evidence="13" id="KW-1185">Reference proteome</keyword>
<keyword evidence="5 7" id="KW-0720">Serine protease</keyword>
<protein>
    <recommendedName>
        <fullName evidence="14">Subtilisin-like protease SBT5.3</fullName>
    </recommendedName>
</protein>
<dbReference type="InterPro" id="IPR034197">
    <property type="entry name" value="Peptidases_S8_3"/>
</dbReference>
<organism evidence="12 13">
    <name type="scientific">Nelumbo nucifera</name>
    <name type="common">Sacred lotus</name>
    <dbReference type="NCBI Taxonomy" id="4432"/>
    <lineage>
        <taxon>Eukaryota</taxon>
        <taxon>Viridiplantae</taxon>
        <taxon>Streptophyta</taxon>
        <taxon>Embryophyta</taxon>
        <taxon>Tracheophyta</taxon>
        <taxon>Spermatophyta</taxon>
        <taxon>Magnoliopsida</taxon>
        <taxon>Proteales</taxon>
        <taxon>Nelumbonaceae</taxon>
        <taxon>Nelumbo</taxon>
    </lineage>
</organism>
<reference evidence="12 13" key="1">
    <citation type="journal article" date="2020" name="Mol. Biol. Evol.">
        <title>Distinct Expression and Methylation Patterns for Genes with Different Fates following a Single Whole-Genome Duplication in Flowering Plants.</title>
        <authorList>
            <person name="Shi T."/>
            <person name="Rahmani R.S."/>
            <person name="Gugger P.F."/>
            <person name="Wang M."/>
            <person name="Li H."/>
            <person name="Zhang Y."/>
            <person name="Li Z."/>
            <person name="Wang Q."/>
            <person name="Van de Peer Y."/>
            <person name="Marchal K."/>
            <person name="Chen J."/>
        </authorList>
    </citation>
    <scope>NUCLEOTIDE SEQUENCE [LARGE SCALE GENOMIC DNA]</scope>
    <source>
        <tissue evidence="12">Leaf</tissue>
    </source>
</reference>
<feature type="active site" description="Charge relay system" evidence="6 7">
    <location>
        <position position="217"/>
    </location>
</feature>
<dbReference type="InterPro" id="IPR037045">
    <property type="entry name" value="S8pro/Inhibitor_I9_sf"/>
</dbReference>
<evidence type="ECO:0008006" key="14">
    <source>
        <dbReference type="Google" id="ProtNLM"/>
    </source>
</evidence>
<dbReference type="SUPFAM" id="SSF52743">
    <property type="entry name" value="Subtilisin-like"/>
    <property type="match status" value="1"/>
</dbReference>
<dbReference type="CDD" id="cd04852">
    <property type="entry name" value="Peptidases_S8_3"/>
    <property type="match status" value="1"/>
</dbReference>
<gene>
    <name evidence="12" type="ORF">HUJ06_018530</name>
</gene>
<dbReference type="EMBL" id="DUZY01000008">
    <property type="protein sequence ID" value="DAD48593.1"/>
    <property type="molecule type" value="Genomic_DNA"/>
</dbReference>
<evidence type="ECO:0000256" key="2">
    <source>
        <dbReference type="ARBA" id="ARBA00022670"/>
    </source>
</evidence>
<dbReference type="GO" id="GO:0006508">
    <property type="term" value="P:proteolysis"/>
    <property type="evidence" value="ECO:0007669"/>
    <property type="project" value="UniProtKB-KW"/>
</dbReference>
<dbReference type="InterPro" id="IPR023828">
    <property type="entry name" value="Peptidase_S8_Ser-AS"/>
</dbReference>
<dbReference type="InterPro" id="IPR015500">
    <property type="entry name" value="Peptidase_S8_subtilisin-rel"/>
</dbReference>
<comment type="caution">
    <text evidence="12">The sequence shown here is derived from an EMBL/GenBank/DDBJ whole genome shotgun (WGS) entry which is preliminary data.</text>
</comment>
<dbReference type="Proteomes" id="UP000607653">
    <property type="component" value="Unassembled WGS sequence"/>
</dbReference>
<evidence type="ECO:0000259" key="11">
    <source>
        <dbReference type="Pfam" id="PF17766"/>
    </source>
</evidence>
<evidence type="ECO:0000259" key="10">
    <source>
        <dbReference type="Pfam" id="PF05922"/>
    </source>
</evidence>
<evidence type="ECO:0000313" key="13">
    <source>
        <dbReference type="Proteomes" id="UP000607653"/>
    </source>
</evidence>
<feature type="domain" description="Inhibitor I9" evidence="10">
    <location>
        <begin position="30"/>
        <end position="109"/>
    </location>
</feature>
<keyword evidence="2 7" id="KW-0645">Protease</keyword>
<evidence type="ECO:0000256" key="5">
    <source>
        <dbReference type="ARBA" id="ARBA00022825"/>
    </source>
</evidence>
<dbReference type="Pfam" id="PF05922">
    <property type="entry name" value="Inhibitor_I9"/>
    <property type="match status" value="1"/>
</dbReference>
<feature type="domain" description="Peptidase S8/S53" evidence="9">
    <location>
        <begin position="134"/>
        <end position="583"/>
    </location>
</feature>
<accession>A0A822ZUE7</accession>
<feature type="domain" description="Subtilisin-like protease fibronectin type-III" evidence="11">
    <location>
        <begin position="658"/>
        <end position="755"/>
    </location>
</feature>
<keyword evidence="4 7" id="KW-0378">Hydrolase</keyword>
<dbReference type="PROSITE" id="PS00138">
    <property type="entry name" value="SUBTILASE_SER"/>
    <property type="match status" value="1"/>
</dbReference>
<dbReference type="InterPro" id="IPR000209">
    <property type="entry name" value="Peptidase_S8/S53_dom"/>
</dbReference>
<dbReference type="Gene3D" id="2.60.40.2310">
    <property type="match status" value="1"/>
</dbReference>
<name>A0A822ZUE7_NELNU</name>
<dbReference type="InterPro" id="IPR041469">
    <property type="entry name" value="Subtilisin-like_FN3"/>
</dbReference>
<dbReference type="GO" id="GO:0004252">
    <property type="term" value="F:serine-type endopeptidase activity"/>
    <property type="evidence" value="ECO:0007669"/>
    <property type="project" value="UniProtKB-UniRule"/>
</dbReference>
<dbReference type="Pfam" id="PF00082">
    <property type="entry name" value="Peptidase_S8"/>
    <property type="match status" value="1"/>
</dbReference>